<keyword evidence="6" id="KW-0342">GTP-binding</keyword>
<comment type="caution">
    <text evidence="10">The sequence shown here is derived from an EMBL/GenBank/DDBJ whole genome shotgun (WGS) entry which is preliminary data.</text>
</comment>
<feature type="compositionally biased region" description="Basic and acidic residues" evidence="8">
    <location>
        <begin position="136"/>
        <end position="157"/>
    </location>
</feature>
<keyword evidence="3" id="KW-0396">Initiation factor</keyword>
<feature type="compositionally biased region" description="Acidic residues" evidence="8">
    <location>
        <begin position="453"/>
        <end position="462"/>
    </location>
</feature>
<dbReference type="InterPro" id="IPR009000">
    <property type="entry name" value="Transl_B-barrel_sf"/>
</dbReference>
<proteinExistence type="inferred from homology"/>
<feature type="compositionally biased region" description="Basic residues" evidence="8">
    <location>
        <begin position="56"/>
        <end position="65"/>
    </location>
</feature>
<dbReference type="CDD" id="cd01887">
    <property type="entry name" value="IF2_eIF5B"/>
    <property type="match status" value="1"/>
</dbReference>
<accession>A0ABR3V9X5</accession>
<dbReference type="EMBL" id="JAZGSY010000220">
    <property type="protein sequence ID" value="KAL1838352.1"/>
    <property type="molecule type" value="Genomic_DNA"/>
</dbReference>
<dbReference type="NCBIfam" id="NF003078">
    <property type="entry name" value="PRK04004.1"/>
    <property type="match status" value="1"/>
</dbReference>
<dbReference type="SUPFAM" id="SSF52540">
    <property type="entry name" value="P-loop containing nucleoside triphosphate hydrolases"/>
    <property type="match status" value="1"/>
</dbReference>
<feature type="compositionally biased region" description="Basic and acidic residues" evidence="8">
    <location>
        <begin position="463"/>
        <end position="482"/>
    </location>
</feature>
<evidence type="ECO:0000256" key="8">
    <source>
        <dbReference type="SAM" id="MobiDB-lite"/>
    </source>
</evidence>
<dbReference type="PROSITE" id="PS51722">
    <property type="entry name" value="G_TR_2"/>
    <property type="match status" value="1"/>
</dbReference>
<feature type="region of interest" description="Disordered" evidence="8">
    <location>
        <begin position="1"/>
        <end position="482"/>
    </location>
</feature>
<dbReference type="NCBIfam" id="TIGR00231">
    <property type="entry name" value="small_GTP"/>
    <property type="match status" value="1"/>
</dbReference>
<evidence type="ECO:0000256" key="5">
    <source>
        <dbReference type="ARBA" id="ARBA00022917"/>
    </source>
</evidence>
<evidence type="ECO:0000256" key="2">
    <source>
        <dbReference type="ARBA" id="ARBA00013824"/>
    </source>
</evidence>
<evidence type="ECO:0000256" key="7">
    <source>
        <dbReference type="ARBA" id="ARBA00032478"/>
    </source>
</evidence>
<keyword evidence="5" id="KW-0648">Protein biosynthesis</keyword>
<feature type="compositionally biased region" description="Low complexity" evidence="8">
    <location>
        <begin position="162"/>
        <end position="175"/>
    </location>
</feature>
<feature type="compositionally biased region" description="Basic and acidic residues" evidence="8">
    <location>
        <begin position="307"/>
        <end position="322"/>
    </location>
</feature>
<dbReference type="Pfam" id="PF00009">
    <property type="entry name" value="GTP_EFTU"/>
    <property type="match status" value="1"/>
</dbReference>
<dbReference type="SUPFAM" id="SSF52156">
    <property type="entry name" value="Initiation factor IF2/eIF5b, domain 3"/>
    <property type="match status" value="1"/>
</dbReference>
<organism evidence="10 11">
    <name type="scientific">Humicola insolens</name>
    <name type="common">Soft-rot fungus</name>
    <dbReference type="NCBI Taxonomy" id="85995"/>
    <lineage>
        <taxon>Eukaryota</taxon>
        <taxon>Fungi</taxon>
        <taxon>Dikarya</taxon>
        <taxon>Ascomycota</taxon>
        <taxon>Pezizomycotina</taxon>
        <taxon>Sordariomycetes</taxon>
        <taxon>Sordariomycetidae</taxon>
        <taxon>Sordariales</taxon>
        <taxon>Chaetomiaceae</taxon>
        <taxon>Mycothermus</taxon>
    </lineage>
</organism>
<evidence type="ECO:0000256" key="6">
    <source>
        <dbReference type="ARBA" id="ARBA00023134"/>
    </source>
</evidence>
<sequence>MAPKKKGNKKGNDDWEAELGESIVPTNAAAATDGPAPAPADEEQAGGGGGLMERMRKAKEKRKKKGLEDPEDAAADAAPPAELPALEDLNLKQAAEANPDDEFALPDKKGKGGKGKQQQQQKKEDDDLEQPGRVLTKAEKERLKKEREKQRKKEQAAKKKATAPAKAAAPEPAKPAAEEKKAETSAPAPAPAAETGGKKKKLPAHLLALQKQQEELRRQREEAERLAAEEKARIEEEIRREAEEQKRREEEKARKKQKEKERIEQLKREGKYLTKAQREEKARNERKLQQMLAAGIKVGALTQEEQAAEKEKEKEREKERKKAAERKRKTKIDEEKALAEAAERARLQAEAAAREAEEKARLERERAEAEAAAEAAKAAAEDSVEEDWEAAADADEDIKESWDADSDEEAEKKKAPAKAEKAAQTPAEKQPKAEANGKAQELPSRPKEKPESESESESESEDEEKKTQAKLAEAQRKKEAAERREKAYQAALAARSKDNLRSPICCILGHVDTGKTKLLDKIRQTNVQEGEAGGITQQIGATYFPVEAIRQKTAVVNRDGKFELKVPGLLIIDTPGHESFSNLRSRGSSLCNIAILVVDIMHGLEQQTLESLRLLRDRKTPFIVALNKIDRLYGWKKIDNNGFQESLALQNKAVQNEFKNRLEQTKLAFAEQGFNAEVFYENKNMSRYVSLVPTSAHTGEGVPDMLKLIIQLTQERMVGSLMYLSKVEATVLEVKAIEGFGMTIDVILSNGILREGDRIVLCGTEGVIKTNIRALLTPAPMRELRLKSAYVHNKEVKAAQGIKISAPGLEGAIAGSRLLVVGPDDDEEDLEDEVEEDLAKLFNRVEKTGRGVSVQASTLGSLEALLDFLKDCKIPVANVGIGPVYKRDVMQCGIMLEKAPDYAVMLCFDVKVDKEAQAYADEQGIKIFTADIIYHLFDAFTKHINEQIEKKKEESKMLAVFPCVLNTVAVFNKTNPIVIGVDVVDGSLRVNTPIAAVKTNPTTGAKEIIGLGRVTSIERDHKQVPICKKGQPSVAVKIEMGGHQPAYGRQLEEKDVLYSQISRASIDTLKQFYRNEVTTDEWQLIIKLKPVFDVA</sequence>
<dbReference type="InterPro" id="IPR027417">
    <property type="entry name" value="P-loop_NTPase"/>
</dbReference>
<dbReference type="Gene3D" id="3.40.50.300">
    <property type="entry name" value="P-loop containing nucleotide triphosphate hydrolases"/>
    <property type="match status" value="1"/>
</dbReference>
<dbReference type="InterPro" id="IPR036925">
    <property type="entry name" value="TIF_IF2_dom3_sf"/>
</dbReference>
<feature type="compositionally biased region" description="Low complexity" evidence="8">
    <location>
        <begin position="75"/>
        <end position="88"/>
    </location>
</feature>
<comment type="similarity">
    <text evidence="1">Belongs to the TRAFAC class translation factor GTPase superfamily. Classic translation factor GTPase family. IF-2 subfamily.</text>
</comment>
<evidence type="ECO:0000256" key="4">
    <source>
        <dbReference type="ARBA" id="ARBA00022741"/>
    </source>
</evidence>
<dbReference type="CDD" id="cd03703">
    <property type="entry name" value="aeIF5B_II"/>
    <property type="match status" value="1"/>
</dbReference>
<evidence type="ECO:0000313" key="10">
    <source>
        <dbReference type="EMBL" id="KAL1838352.1"/>
    </source>
</evidence>
<dbReference type="InterPro" id="IPR015760">
    <property type="entry name" value="TIF_IF2"/>
</dbReference>
<dbReference type="Proteomes" id="UP001583172">
    <property type="component" value="Unassembled WGS sequence"/>
</dbReference>
<evidence type="ECO:0000256" key="1">
    <source>
        <dbReference type="ARBA" id="ARBA00007733"/>
    </source>
</evidence>
<dbReference type="PANTHER" id="PTHR43381:SF4">
    <property type="entry name" value="EUKARYOTIC TRANSLATION INITIATION FACTOR 5B"/>
    <property type="match status" value="1"/>
</dbReference>
<dbReference type="InterPro" id="IPR000795">
    <property type="entry name" value="T_Tr_GTP-bd_dom"/>
</dbReference>
<protein>
    <recommendedName>
        <fullName evidence="2">Eukaryotic translation initiation factor 5B</fullName>
    </recommendedName>
    <alternativeName>
        <fullName evidence="7">Translation initiation factor IF-2</fullName>
    </alternativeName>
</protein>
<feature type="compositionally biased region" description="Basic and acidic residues" evidence="8">
    <location>
        <begin position="410"/>
        <end position="421"/>
    </location>
</feature>
<evidence type="ECO:0000313" key="11">
    <source>
        <dbReference type="Proteomes" id="UP001583172"/>
    </source>
</evidence>
<dbReference type="InterPro" id="IPR029459">
    <property type="entry name" value="EFTU-type"/>
</dbReference>
<dbReference type="InterPro" id="IPR023115">
    <property type="entry name" value="TIF_IF2_dom3"/>
</dbReference>
<feature type="compositionally biased region" description="Basic and acidic residues" evidence="8">
    <location>
        <begin position="212"/>
        <end position="288"/>
    </location>
</feature>
<dbReference type="Gene3D" id="3.40.50.10050">
    <property type="entry name" value="Translation initiation factor IF- 2, domain 3"/>
    <property type="match status" value="1"/>
</dbReference>
<reference evidence="10 11" key="1">
    <citation type="journal article" date="2024" name="Commun. Biol.">
        <title>Comparative genomic analysis of thermophilic fungi reveals convergent evolutionary adaptations and gene losses.</title>
        <authorList>
            <person name="Steindorff A.S."/>
            <person name="Aguilar-Pontes M.V."/>
            <person name="Robinson A.J."/>
            <person name="Andreopoulos B."/>
            <person name="LaButti K."/>
            <person name="Kuo A."/>
            <person name="Mondo S."/>
            <person name="Riley R."/>
            <person name="Otillar R."/>
            <person name="Haridas S."/>
            <person name="Lipzen A."/>
            <person name="Grimwood J."/>
            <person name="Schmutz J."/>
            <person name="Clum A."/>
            <person name="Reid I.D."/>
            <person name="Moisan M.C."/>
            <person name="Butler G."/>
            <person name="Nguyen T.T.M."/>
            <person name="Dewar K."/>
            <person name="Conant G."/>
            <person name="Drula E."/>
            <person name="Henrissat B."/>
            <person name="Hansel C."/>
            <person name="Singer S."/>
            <person name="Hutchinson M.I."/>
            <person name="de Vries R.P."/>
            <person name="Natvig D.O."/>
            <person name="Powell A.J."/>
            <person name="Tsang A."/>
            <person name="Grigoriev I.V."/>
        </authorList>
    </citation>
    <scope>NUCLEOTIDE SEQUENCE [LARGE SCALE GENOMIC DNA]</scope>
    <source>
        <strain evidence="10 11">CBS 620.91</strain>
    </source>
</reference>
<feature type="compositionally biased region" description="Low complexity" evidence="8">
    <location>
        <begin position="184"/>
        <end position="195"/>
    </location>
</feature>
<dbReference type="Pfam" id="PF11987">
    <property type="entry name" value="IF-2"/>
    <property type="match status" value="1"/>
</dbReference>
<name>A0ABR3V9X5_HUMIN</name>
<dbReference type="Gene3D" id="2.40.30.10">
    <property type="entry name" value="Translation factors"/>
    <property type="match status" value="2"/>
</dbReference>
<dbReference type="InterPro" id="IPR005225">
    <property type="entry name" value="Small_GTP-bd"/>
</dbReference>
<gene>
    <name evidence="10" type="ORF">VTJ49DRAFT_2783</name>
</gene>
<dbReference type="PRINTS" id="PR00315">
    <property type="entry name" value="ELONGATNFCT"/>
</dbReference>
<evidence type="ECO:0000256" key="3">
    <source>
        <dbReference type="ARBA" id="ARBA00022540"/>
    </source>
</evidence>
<keyword evidence="11" id="KW-1185">Reference proteome</keyword>
<feature type="compositionally biased region" description="Basic and acidic residues" evidence="8">
    <location>
        <begin position="331"/>
        <end position="369"/>
    </location>
</feature>
<feature type="domain" description="Tr-type G" evidence="9">
    <location>
        <begin position="500"/>
        <end position="718"/>
    </location>
</feature>
<feature type="compositionally biased region" description="Acidic residues" evidence="8">
    <location>
        <begin position="382"/>
        <end position="409"/>
    </location>
</feature>
<keyword evidence="4" id="KW-0547">Nucleotide-binding</keyword>
<dbReference type="SUPFAM" id="SSF50447">
    <property type="entry name" value="Translation proteins"/>
    <property type="match status" value="1"/>
</dbReference>
<dbReference type="PANTHER" id="PTHR43381">
    <property type="entry name" value="TRANSLATION INITIATION FACTOR IF-2-RELATED"/>
    <property type="match status" value="1"/>
</dbReference>
<evidence type="ECO:0000259" key="9">
    <source>
        <dbReference type="PROSITE" id="PS51722"/>
    </source>
</evidence>
<dbReference type="Pfam" id="PF14578">
    <property type="entry name" value="GTP_EFTU_D4"/>
    <property type="match status" value="1"/>
</dbReference>